<keyword evidence="9" id="KW-0436">Ligase</keyword>
<proteinExistence type="predicted"/>
<reference evidence="9" key="1">
    <citation type="submission" date="2021-05" db="EMBL/GenBank/DDBJ databases">
        <title>A free-living protist that lacks canonical eukaryotic 1 DNA replication and segregation systems.</title>
        <authorList>
            <person name="Salas-Leiva D.E."/>
            <person name="Tromer E.C."/>
            <person name="Curtis B.A."/>
            <person name="Jerlstrom-Hultqvist J."/>
            <person name="Kolisko M."/>
            <person name="Yi Z."/>
            <person name="Salas-Leiva J.S."/>
            <person name="Gallot-Lavallee L."/>
            <person name="Kops G.J.P.L."/>
            <person name="Archibald J.M."/>
            <person name="Simpson A.G.B."/>
            <person name="Roger A.J."/>
        </authorList>
    </citation>
    <scope>NUCLEOTIDE SEQUENCE</scope>
    <source>
        <strain evidence="9">BICM</strain>
    </source>
</reference>
<dbReference type="Gene3D" id="3.30.2160.10">
    <property type="entry name" value="Hect, E3 ligase catalytic domain"/>
    <property type="match status" value="1"/>
</dbReference>
<dbReference type="SUPFAM" id="SSF56204">
    <property type="entry name" value="Hect, E3 ligase catalytic domain"/>
    <property type="match status" value="1"/>
</dbReference>
<keyword evidence="5 6" id="KW-0833">Ubl conjugation pathway</keyword>
<evidence type="ECO:0000256" key="7">
    <source>
        <dbReference type="SAM" id="Phobius"/>
    </source>
</evidence>
<keyword evidence="10" id="KW-1185">Reference proteome</keyword>
<evidence type="ECO:0000256" key="3">
    <source>
        <dbReference type="ARBA" id="ARBA00012485"/>
    </source>
</evidence>
<dbReference type="Proteomes" id="UP000717585">
    <property type="component" value="Unassembled WGS sequence"/>
</dbReference>
<protein>
    <recommendedName>
        <fullName evidence="3">HECT-type E3 ubiquitin transferase</fullName>
        <ecNumber evidence="3">2.3.2.26</ecNumber>
    </recommendedName>
</protein>
<keyword evidence="7" id="KW-0812">Transmembrane</keyword>
<accession>A0A8J6DYV1</accession>
<dbReference type="GO" id="GO:0061630">
    <property type="term" value="F:ubiquitin protein ligase activity"/>
    <property type="evidence" value="ECO:0007669"/>
    <property type="project" value="UniProtKB-EC"/>
</dbReference>
<evidence type="ECO:0000256" key="2">
    <source>
        <dbReference type="ARBA" id="ARBA00004906"/>
    </source>
</evidence>
<comment type="catalytic activity">
    <reaction evidence="1">
        <text>S-ubiquitinyl-[E2 ubiquitin-conjugating enzyme]-L-cysteine + [acceptor protein]-L-lysine = [E2 ubiquitin-conjugating enzyme]-L-cysteine + N(6)-ubiquitinyl-[acceptor protein]-L-lysine.</text>
        <dbReference type="EC" id="2.3.2.26"/>
    </reaction>
</comment>
<evidence type="ECO:0000256" key="1">
    <source>
        <dbReference type="ARBA" id="ARBA00000885"/>
    </source>
</evidence>
<dbReference type="PROSITE" id="PS50237">
    <property type="entry name" value="HECT"/>
    <property type="match status" value="1"/>
</dbReference>
<keyword evidence="4" id="KW-0808">Transferase</keyword>
<dbReference type="PANTHER" id="PTHR11254:SF440">
    <property type="entry name" value="E3 UBIQUITIN-PROTEIN LIGASE NEDD-4"/>
    <property type="match status" value="1"/>
</dbReference>
<evidence type="ECO:0000256" key="5">
    <source>
        <dbReference type="ARBA" id="ARBA00022786"/>
    </source>
</evidence>
<comment type="pathway">
    <text evidence="2">Protein modification; protein ubiquitination.</text>
</comment>
<evidence type="ECO:0000256" key="6">
    <source>
        <dbReference type="PROSITE-ProRule" id="PRU00104"/>
    </source>
</evidence>
<dbReference type="EC" id="2.3.2.26" evidence="3"/>
<dbReference type="InterPro" id="IPR035983">
    <property type="entry name" value="Hect_E3_ubiquitin_ligase"/>
</dbReference>
<evidence type="ECO:0000313" key="10">
    <source>
        <dbReference type="Proteomes" id="UP000717585"/>
    </source>
</evidence>
<gene>
    <name evidence="9" type="ORF">J8273_8899</name>
</gene>
<sequence>MMLIRLFFRPQVLLTIILAIPLLTTAVQVALLLYHRKNRNASVWSKILTVLRAQYVSLIDILTFGPLYRFIGRLFVCTGHDAHALIYGDTPTAMAFGAHAHTVRAGENAAFYLACNINTAAIAVSRDTAIQVRSSRESQALATKYVSDEVWQVSIDAPVQPGSFSLTFHPDETVLEAWGKAFSWTVARHLKKAALHAPMGTADVSVIAGRVSSESTLEVEREVAILTQKVRLFVSPRDRFGNDTNLESGFRFRVTDRDSRASQDMEIVPDSLEHTVLGVKAIIAHTNIGDDTALCITLQSPKSFWADVRLVIPDGTALPPQTVVFMDIRDHKKLMTDSKCLDLPVSLDGRLIKVGARHGRLVFNKSKLSFFMVFTGSRVYSVDLTQHLTVIYNEAVVRRPRDIPGKSFKLKVGDSTLSLKFNSDAHGQRVLAQLLVFPLANSDAVLDVWPTRQHELNENLVERHRDFQRQERHRVDVRRDAVVASLAAVPAHVLSGPLRVNFANEAGIDCGGLTQELLSLAVEQVFAPPFFELQEGYLCVCPVWPKVAAPDHAYALAGRLMALSLLQQRPLGMAFGRGVLRAIMGQAPTVSDLLAEYGSVAEYYLAPILENPEDSRFVYVEEAMKDGDVVSTSVELCAKGAKKRVAGNELLFQQMFAEYWLNGRVRRQLSLIVAGFDEVVQLKTVRRFVLRTSELGELFMRSVPLDLDDLKAHMQYSNAEPGSPLVHRFWSAVEALTDDDRIALLTFFTGRTQPPVGGFAKLSPKPALMLAASTTGLPRGRTCGNVLEIPRYRTEGEMKRGLAVAVVNCRGFGFA</sequence>
<dbReference type="SMART" id="SM00119">
    <property type="entry name" value="HECTc"/>
    <property type="match status" value="1"/>
</dbReference>
<dbReference type="OrthoDB" id="8068875at2759"/>
<dbReference type="Pfam" id="PF00632">
    <property type="entry name" value="HECT"/>
    <property type="match status" value="1"/>
</dbReference>
<organism evidence="9 10">
    <name type="scientific">Carpediemonas membranifera</name>
    <dbReference type="NCBI Taxonomy" id="201153"/>
    <lineage>
        <taxon>Eukaryota</taxon>
        <taxon>Metamonada</taxon>
        <taxon>Carpediemonas-like organisms</taxon>
        <taxon>Carpediemonas</taxon>
    </lineage>
</organism>
<evidence type="ECO:0000256" key="4">
    <source>
        <dbReference type="ARBA" id="ARBA00022679"/>
    </source>
</evidence>
<feature type="transmembrane region" description="Helical" evidence="7">
    <location>
        <begin position="12"/>
        <end position="34"/>
    </location>
</feature>
<dbReference type="InterPro" id="IPR050409">
    <property type="entry name" value="E3_ubiq-protein_ligase"/>
</dbReference>
<evidence type="ECO:0000313" key="9">
    <source>
        <dbReference type="EMBL" id="KAG9389606.1"/>
    </source>
</evidence>
<feature type="domain" description="HECT" evidence="8">
    <location>
        <begin position="490"/>
        <end position="815"/>
    </location>
</feature>
<dbReference type="GO" id="GO:0016874">
    <property type="term" value="F:ligase activity"/>
    <property type="evidence" value="ECO:0007669"/>
    <property type="project" value="UniProtKB-KW"/>
</dbReference>
<keyword evidence="7" id="KW-0472">Membrane</keyword>
<dbReference type="EMBL" id="JAHDYR010000069">
    <property type="protein sequence ID" value="KAG9389606.1"/>
    <property type="molecule type" value="Genomic_DNA"/>
</dbReference>
<keyword evidence="7" id="KW-1133">Transmembrane helix</keyword>
<name>A0A8J6DYV1_9EUKA</name>
<dbReference type="AlphaFoldDB" id="A0A8J6DYV1"/>
<dbReference type="Gene3D" id="3.90.1750.10">
    <property type="entry name" value="Hect, E3 ligase catalytic domains"/>
    <property type="match status" value="1"/>
</dbReference>
<dbReference type="Gene3D" id="3.30.2410.10">
    <property type="entry name" value="Hect, E3 ligase catalytic domain"/>
    <property type="match status" value="1"/>
</dbReference>
<comment type="caution">
    <text evidence="9">The sequence shown here is derived from an EMBL/GenBank/DDBJ whole genome shotgun (WGS) entry which is preliminary data.</text>
</comment>
<feature type="active site" description="Glycyl thioester intermediate" evidence="6">
    <location>
        <position position="783"/>
    </location>
</feature>
<dbReference type="InterPro" id="IPR000569">
    <property type="entry name" value="HECT_dom"/>
</dbReference>
<dbReference type="PANTHER" id="PTHR11254">
    <property type="entry name" value="HECT DOMAIN UBIQUITIN-PROTEIN LIGASE"/>
    <property type="match status" value="1"/>
</dbReference>
<evidence type="ECO:0000259" key="8">
    <source>
        <dbReference type="PROSITE" id="PS50237"/>
    </source>
</evidence>